<organism evidence="12 13">
    <name type="scientific">Hymenochirus boettgeri</name>
    <name type="common">Congo dwarf clawed frog</name>
    <dbReference type="NCBI Taxonomy" id="247094"/>
    <lineage>
        <taxon>Eukaryota</taxon>
        <taxon>Metazoa</taxon>
        <taxon>Chordata</taxon>
        <taxon>Craniata</taxon>
        <taxon>Vertebrata</taxon>
        <taxon>Euteleostomi</taxon>
        <taxon>Amphibia</taxon>
        <taxon>Batrachia</taxon>
        <taxon>Anura</taxon>
        <taxon>Pipoidea</taxon>
        <taxon>Pipidae</taxon>
        <taxon>Pipinae</taxon>
        <taxon>Hymenochirus</taxon>
    </lineage>
</organism>
<dbReference type="GO" id="GO:0005615">
    <property type="term" value="C:extracellular space"/>
    <property type="evidence" value="ECO:0007669"/>
    <property type="project" value="InterPro"/>
</dbReference>
<keyword evidence="4 10" id="KW-0732">Signal</keyword>
<dbReference type="PRINTS" id="PR00276">
    <property type="entry name" value="INSULINFAMLY"/>
</dbReference>
<dbReference type="InterPro" id="IPR022353">
    <property type="entry name" value="Insulin_CS"/>
</dbReference>
<evidence type="ECO:0000313" key="12">
    <source>
        <dbReference type="EMBL" id="KAG8438149.1"/>
    </source>
</evidence>
<sequence length="182" mass="21061">MKQILLVFLTVFLYILDSARAYAATETLCGGELVDTLQFVCGDRGFYFERNNGRSNHRSDWGIVERCCFKSCNLELLERYCAKPAKNERDVSTAPATALPPLYKQDLYHKHHHAKGSKYDIWQRKSVQRLRRGVPAIVRARQYRLLMQQVEESDQALSHRPFTTLPVTQPLHLQHDSEPSQN</sequence>
<dbReference type="OrthoDB" id="9449995at2759"/>
<feature type="chain" id="PRO_5035762315" description="Insulin-like domain-containing protein" evidence="10">
    <location>
        <begin position="22"/>
        <end position="182"/>
    </location>
</feature>
<dbReference type="InterPro" id="IPR022352">
    <property type="entry name" value="Ins/IGF/rlx"/>
</dbReference>
<comment type="subcellular location">
    <subcellularLocation>
        <location evidence="1 9">Secreted</location>
    </subcellularLocation>
</comment>
<feature type="disulfide bond" evidence="8">
    <location>
        <begin position="41"/>
        <end position="81"/>
    </location>
</feature>
<comment type="similarity">
    <text evidence="2 9">Belongs to the insulin family.</text>
</comment>
<dbReference type="Pfam" id="PF08365">
    <property type="entry name" value="IGF2_C"/>
    <property type="match status" value="1"/>
</dbReference>
<keyword evidence="3 9" id="KW-0964">Secreted</keyword>
<dbReference type="GO" id="GO:0005179">
    <property type="term" value="F:hormone activity"/>
    <property type="evidence" value="ECO:0007669"/>
    <property type="project" value="InterPro"/>
</dbReference>
<keyword evidence="5" id="KW-0339">Growth factor</keyword>
<feature type="signal peptide" evidence="10">
    <location>
        <begin position="1"/>
        <end position="21"/>
    </location>
</feature>
<evidence type="ECO:0000256" key="2">
    <source>
        <dbReference type="ARBA" id="ARBA00009034"/>
    </source>
</evidence>
<evidence type="ECO:0000313" key="13">
    <source>
        <dbReference type="Proteomes" id="UP000812440"/>
    </source>
</evidence>
<evidence type="ECO:0000256" key="10">
    <source>
        <dbReference type="SAM" id="SignalP"/>
    </source>
</evidence>
<evidence type="ECO:0000256" key="9">
    <source>
        <dbReference type="RuleBase" id="RU000406"/>
    </source>
</evidence>
<evidence type="ECO:0000259" key="11">
    <source>
        <dbReference type="SMART" id="SM00078"/>
    </source>
</evidence>
<dbReference type="GO" id="GO:0005159">
    <property type="term" value="F:insulin-like growth factor receptor binding"/>
    <property type="evidence" value="ECO:0007669"/>
    <property type="project" value="TreeGrafter"/>
</dbReference>
<proteinExistence type="inferred from homology"/>
<gene>
    <name evidence="12" type="ORF">GDO86_008730</name>
</gene>
<dbReference type="Proteomes" id="UP000812440">
    <property type="component" value="Chromosome 4"/>
</dbReference>
<dbReference type="PANTHER" id="PTHR46886">
    <property type="entry name" value="INSULIN-LIKE GROWTH FACTOR II"/>
    <property type="match status" value="1"/>
</dbReference>
<dbReference type="Gene3D" id="1.10.100.10">
    <property type="entry name" value="Insulin-like"/>
    <property type="match status" value="1"/>
</dbReference>
<feature type="disulfide bond" evidence="8">
    <location>
        <begin position="29"/>
        <end position="68"/>
    </location>
</feature>
<dbReference type="GO" id="GO:0045944">
    <property type="term" value="P:positive regulation of transcription by RNA polymerase II"/>
    <property type="evidence" value="ECO:0007669"/>
    <property type="project" value="TreeGrafter"/>
</dbReference>
<dbReference type="CDD" id="cd04368">
    <property type="entry name" value="IlGF"/>
    <property type="match status" value="1"/>
</dbReference>
<accession>A0A8T2IYN8</accession>
<dbReference type="PANTHER" id="PTHR46886:SF3">
    <property type="entry name" value="INSULIN-LIKE GROWTH FACTOR II-A"/>
    <property type="match status" value="1"/>
</dbReference>
<evidence type="ECO:0000256" key="1">
    <source>
        <dbReference type="ARBA" id="ARBA00004613"/>
    </source>
</evidence>
<dbReference type="AlphaFoldDB" id="A0A8T2IYN8"/>
<comment type="caution">
    <text evidence="12">The sequence shown here is derived from an EMBL/GenBank/DDBJ whole genome shotgun (WGS) entry which is preliminary data.</text>
</comment>
<dbReference type="PRINTS" id="PR02002">
    <property type="entry name" value="INSLNLIKEGF"/>
</dbReference>
<dbReference type="InterPro" id="IPR022350">
    <property type="entry name" value="IGF-1/2"/>
</dbReference>
<dbReference type="InterPro" id="IPR013576">
    <property type="entry name" value="IGF2_C"/>
</dbReference>
<dbReference type="GO" id="GO:0043539">
    <property type="term" value="F:protein serine/threonine kinase activator activity"/>
    <property type="evidence" value="ECO:0007669"/>
    <property type="project" value="TreeGrafter"/>
</dbReference>
<evidence type="ECO:0000256" key="7">
    <source>
        <dbReference type="ARBA" id="ARBA00058254"/>
    </source>
</evidence>
<dbReference type="EMBL" id="JAACNH010000007">
    <property type="protein sequence ID" value="KAG8438149.1"/>
    <property type="molecule type" value="Genomic_DNA"/>
</dbReference>
<dbReference type="GO" id="GO:1905564">
    <property type="term" value="P:positive regulation of vascular endothelial cell proliferation"/>
    <property type="evidence" value="ECO:0007669"/>
    <property type="project" value="TreeGrafter"/>
</dbReference>
<evidence type="ECO:0000256" key="6">
    <source>
        <dbReference type="ARBA" id="ARBA00023157"/>
    </source>
</evidence>
<keyword evidence="6 8" id="KW-1015">Disulfide bond</keyword>
<dbReference type="InterPro" id="IPR016179">
    <property type="entry name" value="Insulin-like"/>
</dbReference>
<keyword evidence="13" id="KW-1185">Reference proteome</keyword>
<dbReference type="GO" id="GO:0043410">
    <property type="term" value="P:positive regulation of MAPK cascade"/>
    <property type="evidence" value="ECO:0007669"/>
    <property type="project" value="TreeGrafter"/>
</dbReference>
<reference evidence="12" key="1">
    <citation type="thesis" date="2020" institute="ProQuest LLC" country="789 East Eisenhower Parkway, Ann Arbor, MI, USA">
        <title>Comparative Genomics and Chromosome Evolution.</title>
        <authorList>
            <person name="Mudd A.B."/>
        </authorList>
    </citation>
    <scope>NUCLEOTIDE SEQUENCE</scope>
    <source>
        <strain evidence="12">Female2</strain>
        <tissue evidence="12">Blood</tissue>
    </source>
</reference>
<dbReference type="FunFam" id="1.10.100.10:FF:000002">
    <property type="entry name" value="Insulin-like growth factor II preproprotein"/>
    <property type="match status" value="1"/>
</dbReference>
<dbReference type="InterPro" id="IPR036438">
    <property type="entry name" value="Insulin-like_sf"/>
</dbReference>
<dbReference type="GO" id="GO:0046628">
    <property type="term" value="P:positive regulation of insulin receptor signaling pathway"/>
    <property type="evidence" value="ECO:0007669"/>
    <property type="project" value="TreeGrafter"/>
</dbReference>
<feature type="disulfide bond" evidence="8">
    <location>
        <begin position="67"/>
        <end position="72"/>
    </location>
</feature>
<dbReference type="InterPro" id="IPR022334">
    <property type="entry name" value="IGF2"/>
</dbReference>
<dbReference type="GO" id="GO:0008083">
    <property type="term" value="F:growth factor activity"/>
    <property type="evidence" value="ECO:0007669"/>
    <property type="project" value="UniProtKB-KW"/>
</dbReference>
<protein>
    <recommendedName>
        <fullName evidence="11">Insulin-like domain-containing protein</fullName>
    </recommendedName>
</protein>
<dbReference type="SMART" id="SM00078">
    <property type="entry name" value="IlGF"/>
    <property type="match status" value="1"/>
</dbReference>
<comment type="function">
    <text evidence="7">The insulin-like growth factors, isolated from plasma, are structurally and functionally related to insulin but have a much higher growth-promoting activity. Promotes anterior neural development. Acts as a ligand for integrin which is required for IGF2 signaling.</text>
</comment>
<dbReference type="SUPFAM" id="SSF56994">
    <property type="entry name" value="Insulin-like"/>
    <property type="match status" value="1"/>
</dbReference>
<feature type="domain" description="Insulin-like" evidence="11">
    <location>
        <begin position="26"/>
        <end position="81"/>
    </location>
</feature>
<evidence type="ECO:0000256" key="4">
    <source>
        <dbReference type="ARBA" id="ARBA00022729"/>
    </source>
</evidence>
<dbReference type="PRINTS" id="PR02006">
    <property type="entry name" value="INSLNLIKEGF2"/>
</dbReference>
<dbReference type="GO" id="GO:0042104">
    <property type="term" value="P:positive regulation of activated T cell proliferation"/>
    <property type="evidence" value="ECO:0007669"/>
    <property type="project" value="TreeGrafter"/>
</dbReference>
<dbReference type="PROSITE" id="PS00262">
    <property type="entry name" value="INSULIN"/>
    <property type="match status" value="1"/>
</dbReference>
<dbReference type="GO" id="GO:0051147">
    <property type="term" value="P:regulation of muscle cell differentiation"/>
    <property type="evidence" value="ECO:0007669"/>
    <property type="project" value="TreeGrafter"/>
</dbReference>
<evidence type="ECO:0000256" key="3">
    <source>
        <dbReference type="ARBA" id="ARBA00022525"/>
    </source>
</evidence>
<dbReference type="Pfam" id="PF00049">
    <property type="entry name" value="Insulin"/>
    <property type="match status" value="2"/>
</dbReference>
<name>A0A8T2IYN8_9PIPI</name>
<evidence type="ECO:0000256" key="5">
    <source>
        <dbReference type="ARBA" id="ARBA00023030"/>
    </source>
</evidence>
<evidence type="ECO:0000256" key="8">
    <source>
        <dbReference type="PIRSR" id="PIRSR622350-50"/>
    </source>
</evidence>